<name>A0ABT2EIW4_9BACT</name>
<comment type="caution">
    <text evidence="1">The sequence shown here is derived from an EMBL/GenBank/DDBJ whole genome shotgun (WGS) entry which is preliminary data.</text>
</comment>
<dbReference type="RefSeq" id="WP_259092581.1">
    <property type="nucleotide sequence ID" value="NZ_CP130454.1"/>
</dbReference>
<keyword evidence="2" id="KW-1185">Reference proteome</keyword>
<dbReference type="InterPro" id="IPR053161">
    <property type="entry name" value="Ulvan_degrading_GH"/>
</dbReference>
<sequence length="174" mass="19350">MVAWWLLTAAIGFGLMAGVSGISGRGAKVAACLFALSLSLSVAQSKDNEALSWAPIRRESRPWTYWWWLGSAVTKEEITRHMELFKQAGLGGVHIIPIYGAQGYEDRYIPYLSDRWLEMLAHTLEEGQRLGGEWALYAVIQVLHGMKVKGAAPGGEGLVIDFFSRKAMHRFLEP</sequence>
<evidence type="ECO:0000313" key="1">
    <source>
        <dbReference type="EMBL" id="MCS3917885.1"/>
    </source>
</evidence>
<reference evidence="1 2" key="1">
    <citation type="submission" date="2022-08" db="EMBL/GenBank/DDBJ databases">
        <title>Bacterial and archaeal communities from various locations to study Microbial Dark Matter (Phase II).</title>
        <authorList>
            <person name="Stepanauskas R."/>
        </authorList>
    </citation>
    <scope>NUCLEOTIDE SEQUENCE [LARGE SCALE GENOMIC DNA]</scope>
    <source>
        <strain evidence="1 2">PD1</strain>
    </source>
</reference>
<dbReference type="PANTHER" id="PTHR36848:SF2">
    <property type="entry name" value="SECRETED PROTEIN"/>
    <property type="match status" value="1"/>
</dbReference>
<organism evidence="1 2">
    <name type="scientific">Candidatus Fervidibacter sacchari</name>
    <dbReference type="NCBI Taxonomy" id="1448929"/>
    <lineage>
        <taxon>Bacteria</taxon>
        <taxon>Candidatus Fervidibacterota</taxon>
        <taxon>Candidatus Fervidibacter</taxon>
    </lineage>
</organism>
<gene>
    <name evidence="1" type="ORF">M2350_000282</name>
</gene>
<evidence type="ECO:0000313" key="2">
    <source>
        <dbReference type="Proteomes" id="UP001204798"/>
    </source>
</evidence>
<dbReference type="PANTHER" id="PTHR36848">
    <property type="entry name" value="DNA-BINDING PROTEIN (PUTATIVE SECRETED PROTEIN)-RELATED"/>
    <property type="match status" value="1"/>
</dbReference>
<accession>A0ABT2EIW4</accession>
<proteinExistence type="predicted"/>
<dbReference type="Proteomes" id="UP001204798">
    <property type="component" value="Unassembled WGS sequence"/>
</dbReference>
<dbReference type="Pfam" id="PF17132">
    <property type="entry name" value="Glyco_hydro_106"/>
    <property type="match status" value="1"/>
</dbReference>
<dbReference type="EMBL" id="JANUCP010000001">
    <property type="protein sequence ID" value="MCS3917885.1"/>
    <property type="molecule type" value="Genomic_DNA"/>
</dbReference>
<protein>
    <submittedName>
        <fullName evidence="1">Uncharacterized protein</fullName>
    </submittedName>
</protein>